<dbReference type="InterPro" id="IPR016040">
    <property type="entry name" value="NAD(P)-bd_dom"/>
</dbReference>
<dbReference type="GO" id="GO:0047733">
    <property type="term" value="F:CDP-glucose 4,6-dehydratase activity"/>
    <property type="evidence" value="ECO:0007669"/>
    <property type="project" value="UniProtKB-EC"/>
</dbReference>
<evidence type="ECO:0000313" key="2">
    <source>
        <dbReference type="EMBL" id="QNF28471.1"/>
    </source>
</evidence>
<dbReference type="Proteomes" id="UP000515490">
    <property type="component" value="Chromosome"/>
</dbReference>
<gene>
    <name evidence="2" type="primary">rfbG</name>
    <name evidence="2" type="ORF">HUW50_13895</name>
</gene>
<dbReference type="SUPFAM" id="SSF51735">
    <property type="entry name" value="NAD(P)-binding Rossmann-fold domains"/>
    <property type="match status" value="1"/>
</dbReference>
<keyword evidence="2" id="KW-0456">Lyase</keyword>
<name>A0ABX6S6J1_9BACI</name>
<dbReference type="Pfam" id="PF16363">
    <property type="entry name" value="GDP_Man_Dehyd"/>
    <property type="match status" value="1"/>
</dbReference>
<dbReference type="CDD" id="cd05252">
    <property type="entry name" value="CDP_GD_SDR_e"/>
    <property type="match status" value="1"/>
</dbReference>
<dbReference type="Gene3D" id="3.90.25.10">
    <property type="entry name" value="UDP-galactose 4-epimerase, domain 1"/>
    <property type="match status" value="1"/>
</dbReference>
<evidence type="ECO:0000313" key="3">
    <source>
        <dbReference type="Proteomes" id="UP000515490"/>
    </source>
</evidence>
<dbReference type="EMBL" id="CP055263">
    <property type="protein sequence ID" value="QNF28471.1"/>
    <property type="molecule type" value="Genomic_DNA"/>
</dbReference>
<dbReference type="Gene3D" id="3.40.50.720">
    <property type="entry name" value="NAD(P)-binding Rossmann-like Domain"/>
    <property type="match status" value="1"/>
</dbReference>
<feature type="domain" description="NAD(P)-binding" evidence="1">
    <location>
        <begin position="16"/>
        <end position="335"/>
    </location>
</feature>
<dbReference type="PANTHER" id="PTHR43000">
    <property type="entry name" value="DTDP-D-GLUCOSE 4,6-DEHYDRATASE-RELATED"/>
    <property type="match status" value="1"/>
</dbReference>
<dbReference type="InterPro" id="IPR013445">
    <property type="entry name" value="CDP_4_6_deHydtase"/>
</dbReference>
<protein>
    <submittedName>
        <fullName evidence="2">CDP-glucose 4,6-dehydratase</fullName>
        <ecNumber evidence="2">4.2.1.45</ecNumber>
    </submittedName>
</protein>
<organism evidence="2 3">
    <name type="scientific">Metabacillus elymi</name>
    <dbReference type="NCBI Taxonomy" id="2745198"/>
    <lineage>
        <taxon>Bacteria</taxon>
        <taxon>Bacillati</taxon>
        <taxon>Bacillota</taxon>
        <taxon>Bacilli</taxon>
        <taxon>Bacillales</taxon>
        <taxon>Bacillaceae</taxon>
        <taxon>Metabacillus</taxon>
    </lineage>
</organism>
<sequence length="361" mass="40888">MAAKLIDNFWRGKKVFITGHTGFKGSWLSLWLLSLGADVTGYALHPPTKPSLFELCGLSKSIHSVIGDVRDEEKLRKVLIQADPDIIFHLAAQPLVNQSYQTPVETYAVNVMGTIHLLEAVKSLAVNTNRIRAVINITSDKCYENKEWNWGYREIDRLGGYDPYSNSKACSELVTCSYRNSFFNPDNYESHGIGLATARAGNVIGGGDFAKDRLIPDCIRSFLIGEKLKIRNPGAVRPWQHVLEPLGGYLMLAEKLYSEGRTYGEAWNFGPFDDDTKSVEWIIKKMIKKWDNDISYDLQQASGLHEAKNLKLDCSKAIEELGWHPRWNIDQAIDKVIEWAIAYRDGQEIKKICLNQISEYI</sequence>
<accession>A0ABX6S6J1</accession>
<dbReference type="NCBIfam" id="TIGR02622">
    <property type="entry name" value="CDP_4_6_dhtase"/>
    <property type="match status" value="1"/>
</dbReference>
<keyword evidence="3" id="KW-1185">Reference proteome</keyword>
<reference evidence="2 3" key="1">
    <citation type="submission" date="2020-06" db="EMBL/GenBank/DDBJ databases">
        <title>Metabacillus dokdonensis sp. nov., isolated from the rhizosphere of Elymus tsukushiensis, a plant native to the Dokdo Islands, Republic of Korea.</title>
        <authorList>
            <person name="Lee S.Y."/>
            <person name="Hwang Y.J."/>
            <person name="Son J.S."/>
            <person name="Ghim S.Y."/>
        </authorList>
    </citation>
    <scope>NUCLEOTIDE SEQUENCE [LARGE SCALE GENOMIC DNA]</scope>
    <source>
        <strain evidence="2 3">KUDC1714</strain>
    </source>
</reference>
<dbReference type="InterPro" id="IPR036291">
    <property type="entry name" value="NAD(P)-bd_dom_sf"/>
</dbReference>
<dbReference type="RefSeq" id="WP_185652918.1">
    <property type="nucleotide sequence ID" value="NZ_CP055263.1"/>
</dbReference>
<evidence type="ECO:0000259" key="1">
    <source>
        <dbReference type="Pfam" id="PF16363"/>
    </source>
</evidence>
<proteinExistence type="predicted"/>
<dbReference type="EC" id="4.2.1.45" evidence="2"/>